<proteinExistence type="predicted"/>
<evidence type="ECO:0000313" key="2">
    <source>
        <dbReference type="Proteomes" id="UP000031760"/>
    </source>
</evidence>
<dbReference type="RefSeq" id="WP_041495215.1">
    <property type="nucleotide sequence ID" value="NZ_AP014548.1"/>
</dbReference>
<dbReference type="KEGG" id="nmf:NMS_0493"/>
<dbReference type="HOGENOM" id="CLU_149784_2_0_10"/>
<dbReference type="OrthoDB" id="1442370at2"/>
<organism evidence="1 2">
    <name type="scientific">Nonlabens marinus S1-08</name>
    <dbReference type="NCBI Taxonomy" id="1454201"/>
    <lineage>
        <taxon>Bacteria</taxon>
        <taxon>Pseudomonadati</taxon>
        <taxon>Bacteroidota</taxon>
        <taxon>Flavobacteriia</taxon>
        <taxon>Flavobacteriales</taxon>
        <taxon>Flavobacteriaceae</taxon>
        <taxon>Nonlabens</taxon>
    </lineage>
</organism>
<dbReference type="STRING" id="1454201.NMS_0493"/>
<dbReference type="EMBL" id="AP014548">
    <property type="protein sequence ID" value="BAO54502.1"/>
    <property type="molecule type" value="Genomic_DNA"/>
</dbReference>
<keyword evidence="2" id="KW-1185">Reference proteome</keyword>
<dbReference type="AlphaFoldDB" id="W8VW74"/>
<accession>W8VW74</accession>
<evidence type="ECO:0008006" key="3">
    <source>
        <dbReference type="Google" id="ProtNLM"/>
    </source>
</evidence>
<name>W8VW74_9FLAO</name>
<gene>
    <name evidence="1" type="ORF">NMS_0493</name>
</gene>
<reference evidence="1 2" key="1">
    <citation type="journal article" date="2014" name="Proc. Natl. Acad. Sci. U.S.A.">
        <title>Functional characterization of flavobacteria rhodopsins reveals a unique class of light-driven chloride pump in bacteria.</title>
        <authorList>
            <person name="Yoshizawa S."/>
            <person name="Kumagai Y."/>
            <person name="Kim H."/>
            <person name="Ogura Y."/>
            <person name="Hayashi T."/>
            <person name="Iwasaki W."/>
            <person name="DeLong E.F."/>
            <person name="Kogure K."/>
        </authorList>
    </citation>
    <scope>NUCLEOTIDE SEQUENCE [LARGE SCALE GENOMIC DNA]</scope>
    <source>
        <strain evidence="1 2">S1-08</strain>
    </source>
</reference>
<evidence type="ECO:0000313" key="1">
    <source>
        <dbReference type="EMBL" id="BAO54502.1"/>
    </source>
</evidence>
<dbReference type="Proteomes" id="UP000031760">
    <property type="component" value="Chromosome"/>
</dbReference>
<sequence length="127" mass="14169">MNPVKVDQFDFGQLEYYSCFVIGKIDPNVVVDDNVAKVLLNSSKKYFGKNKYVYISDREIGHNVDLSVYKYVDAKRVIGIAIVSSHREELIVSAGKEQAAYSGSFGVFNTMDSAISWAESLVEGQDQ</sequence>
<protein>
    <recommendedName>
        <fullName evidence="3">Thymidylate synthase</fullName>
    </recommendedName>
</protein>